<evidence type="ECO:0000313" key="7">
    <source>
        <dbReference type="EMBL" id="CAF1321672.1"/>
    </source>
</evidence>
<evidence type="ECO:0000256" key="2">
    <source>
        <dbReference type="ARBA" id="ARBA00022723"/>
    </source>
</evidence>
<keyword evidence="4" id="KW-0560">Oxidoreductase</keyword>
<dbReference type="Pfam" id="PF02668">
    <property type="entry name" value="TauD"/>
    <property type="match status" value="1"/>
</dbReference>
<accession>A0A815FCE0</accession>
<dbReference type="OrthoDB" id="10257314at2759"/>
<dbReference type="Gene3D" id="3.60.130.10">
    <property type="entry name" value="Clavaminate synthase-like"/>
    <property type="match status" value="1"/>
</dbReference>
<sequence length="388" mass="45608">MSGSQQLNIEPLTCTIGAIVHNFDLSRPLTSDQKHALEDALYKYHVLFFRKQNLTPEQQRDFAFQFGQPYVHPTHKHVAGCPEVTNFEFGIDVNPNEKPGADTWHTDGKFLVNPPIIGMLYARIIPKQGGDTLWVNMVEVYKQNLSNEMKQFLSKLTAEHSFEKNYKLPINSNPADIEKYIKAVKDNPPVNYQLICEHPHTKEKYLYTDKIYTTKINELNKEESDLLLKYLFSLVNKRPELTCRWQWNENDVCLWDERTTQHYGAPDYWPQHRQMYRCIHLPYGDEYCSQERVALAGSDFQRQLVFSRVEDSARPVNQRRLSIISEVYYPIEHEESRYESTINEAPVQAESNKRRRQILFTVEPIIISSTYTKMAHFRNIERIQIMII</sequence>
<name>A0A815FCE0_9BILA</name>
<evidence type="ECO:0000313" key="9">
    <source>
        <dbReference type="Proteomes" id="UP000663882"/>
    </source>
</evidence>
<evidence type="ECO:0000256" key="1">
    <source>
        <dbReference type="ARBA" id="ARBA00005896"/>
    </source>
</evidence>
<dbReference type="EMBL" id="CAJOAX010004915">
    <property type="protein sequence ID" value="CAF3927109.1"/>
    <property type="molecule type" value="Genomic_DNA"/>
</dbReference>
<protein>
    <recommendedName>
        <fullName evidence="6">TauD/TfdA-like domain-containing protein</fullName>
    </recommendedName>
</protein>
<dbReference type="InterPro" id="IPR042098">
    <property type="entry name" value="TauD-like_sf"/>
</dbReference>
<keyword evidence="3" id="KW-0223">Dioxygenase</keyword>
<dbReference type="Proteomes" id="UP000663882">
    <property type="component" value="Unassembled WGS sequence"/>
</dbReference>
<dbReference type="PANTHER" id="PTHR30468:SF1">
    <property type="entry name" value="ALPHA-KETOGLUTARATE-DEPENDENT SULFONATE DIOXYGENASE"/>
    <property type="match status" value="1"/>
</dbReference>
<keyword evidence="5" id="KW-0408">Iron</keyword>
<evidence type="ECO:0000256" key="4">
    <source>
        <dbReference type="ARBA" id="ARBA00023002"/>
    </source>
</evidence>
<dbReference type="GO" id="GO:0006790">
    <property type="term" value="P:sulfur compound metabolic process"/>
    <property type="evidence" value="ECO:0007669"/>
    <property type="project" value="TreeGrafter"/>
</dbReference>
<dbReference type="GO" id="GO:0016706">
    <property type="term" value="F:2-oxoglutarate-dependent dioxygenase activity"/>
    <property type="evidence" value="ECO:0007669"/>
    <property type="project" value="TreeGrafter"/>
</dbReference>
<dbReference type="GO" id="GO:0046872">
    <property type="term" value="F:metal ion binding"/>
    <property type="evidence" value="ECO:0007669"/>
    <property type="project" value="UniProtKB-KW"/>
</dbReference>
<gene>
    <name evidence="8" type="ORF">OTI717_LOCUS25144</name>
    <name evidence="7" type="ORF">RFH988_LOCUS30795</name>
</gene>
<comment type="similarity">
    <text evidence="1">Belongs to the TfdA dioxygenase family.</text>
</comment>
<evidence type="ECO:0000313" key="8">
    <source>
        <dbReference type="EMBL" id="CAF3927109.1"/>
    </source>
</evidence>
<feature type="domain" description="TauD/TfdA-like" evidence="6">
    <location>
        <begin position="9"/>
        <end position="278"/>
    </location>
</feature>
<keyword evidence="2" id="KW-0479">Metal-binding</keyword>
<organism evidence="7 9">
    <name type="scientific">Rotaria sordida</name>
    <dbReference type="NCBI Taxonomy" id="392033"/>
    <lineage>
        <taxon>Eukaryota</taxon>
        <taxon>Metazoa</taxon>
        <taxon>Spiralia</taxon>
        <taxon>Gnathifera</taxon>
        <taxon>Rotifera</taxon>
        <taxon>Eurotatoria</taxon>
        <taxon>Bdelloidea</taxon>
        <taxon>Philodinida</taxon>
        <taxon>Philodinidae</taxon>
        <taxon>Rotaria</taxon>
    </lineage>
</organism>
<dbReference type="SUPFAM" id="SSF51197">
    <property type="entry name" value="Clavaminate synthase-like"/>
    <property type="match status" value="1"/>
</dbReference>
<reference evidence="7" key="1">
    <citation type="submission" date="2021-02" db="EMBL/GenBank/DDBJ databases">
        <authorList>
            <person name="Nowell W R."/>
        </authorList>
    </citation>
    <scope>NUCLEOTIDE SEQUENCE</scope>
</reference>
<dbReference type="AlphaFoldDB" id="A0A815FCE0"/>
<dbReference type="GO" id="GO:0005737">
    <property type="term" value="C:cytoplasm"/>
    <property type="evidence" value="ECO:0007669"/>
    <property type="project" value="TreeGrafter"/>
</dbReference>
<dbReference type="InterPro" id="IPR003819">
    <property type="entry name" value="TauD/TfdA-like"/>
</dbReference>
<proteinExistence type="inferred from homology"/>
<dbReference type="InterPro" id="IPR051323">
    <property type="entry name" value="AtsK-like"/>
</dbReference>
<dbReference type="EMBL" id="CAJNOO010003161">
    <property type="protein sequence ID" value="CAF1321672.1"/>
    <property type="molecule type" value="Genomic_DNA"/>
</dbReference>
<evidence type="ECO:0000256" key="5">
    <source>
        <dbReference type="ARBA" id="ARBA00023004"/>
    </source>
</evidence>
<evidence type="ECO:0000256" key="3">
    <source>
        <dbReference type="ARBA" id="ARBA00022964"/>
    </source>
</evidence>
<dbReference type="Proteomes" id="UP000663823">
    <property type="component" value="Unassembled WGS sequence"/>
</dbReference>
<comment type="caution">
    <text evidence="7">The sequence shown here is derived from an EMBL/GenBank/DDBJ whole genome shotgun (WGS) entry which is preliminary data.</text>
</comment>
<evidence type="ECO:0000259" key="6">
    <source>
        <dbReference type="Pfam" id="PF02668"/>
    </source>
</evidence>
<dbReference type="PANTHER" id="PTHR30468">
    <property type="entry name" value="ALPHA-KETOGLUTARATE-DEPENDENT SULFONATE DIOXYGENASE"/>
    <property type="match status" value="1"/>
</dbReference>